<protein>
    <submittedName>
        <fullName evidence="2">Uncharacterized protein</fullName>
    </submittedName>
</protein>
<feature type="non-terminal residue" evidence="2">
    <location>
        <position position="58"/>
    </location>
</feature>
<dbReference type="EMBL" id="JANPWB010000011">
    <property type="protein sequence ID" value="KAJ1129936.1"/>
    <property type="molecule type" value="Genomic_DNA"/>
</dbReference>
<feature type="compositionally biased region" description="Polar residues" evidence="1">
    <location>
        <begin position="48"/>
        <end position="58"/>
    </location>
</feature>
<dbReference type="AlphaFoldDB" id="A0AAV7PNS0"/>
<name>A0AAV7PNS0_PLEWA</name>
<feature type="region of interest" description="Disordered" evidence="1">
    <location>
        <begin position="15"/>
        <end position="58"/>
    </location>
</feature>
<feature type="non-terminal residue" evidence="2">
    <location>
        <position position="1"/>
    </location>
</feature>
<evidence type="ECO:0000313" key="3">
    <source>
        <dbReference type="Proteomes" id="UP001066276"/>
    </source>
</evidence>
<sequence>TGRTIYLPSTSSFLLPWVEPHNPEQSSDASHAEADHANNRLTLPTHCQVPTATGSQGD</sequence>
<dbReference type="Proteomes" id="UP001066276">
    <property type="component" value="Chromosome 7"/>
</dbReference>
<accession>A0AAV7PNS0</accession>
<keyword evidence="3" id="KW-1185">Reference proteome</keyword>
<evidence type="ECO:0000313" key="2">
    <source>
        <dbReference type="EMBL" id="KAJ1129936.1"/>
    </source>
</evidence>
<evidence type="ECO:0000256" key="1">
    <source>
        <dbReference type="SAM" id="MobiDB-lite"/>
    </source>
</evidence>
<proteinExistence type="predicted"/>
<organism evidence="2 3">
    <name type="scientific">Pleurodeles waltl</name>
    <name type="common">Iberian ribbed newt</name>
    <dbReference type="NCBI Taxonomy" id="8319"/>
    <lineage>
        <taxon>Eukaryota</taxon>
        <taxon>Metazoa</taxon>
        <taxon>Chordata</taxon>
        <taxon>Craniata</taxon>
        <taxon>Vertebrata</taxon>
        <taxon>Euteleostomi</taxon>
        <taxon>Amphibia</taxon>
        <taxon>Batrachia</taxon>
        <taxon>Caudata</taxon>
        <taxon>Salamandroidea</taxon>
        <taxon>Salamandridae</taxon>
        <taxon>Pleurodelinae</taxon>
        <taxon>Pleurodeles</taxon>
    </lineage>
</organism>
<reference evidence="2" key="1">
    <citation type="journal article" date="2022" name="bioRxiv">
        <title>Sequencing and chromosome-scale assembly of the giantPleurodeles waltlgenome.</title>
        <authorList>
            <person name="Brown T."/>
            <person name="Elewa A."/>
            <person name="Iarovenko S."/>
            <person name="Subramanian E."/>
            <person name="Araus A.J."/>
            <person name="Petzold A."/>
            <person name="Susuki M."/>
            <person name="Suzuki K.-i.T."/>
            <person name="Hayashi T."/>
            <person name="Toyoda A."/>
            <person name="Oliveira C."/>
            <person name="Osipova E."/>
            <person name="Leigh N.D."/>
            <person name="Simon A."/>
            <person name="Yun M.H."/>
        </authorList>
    </citation>
    <scope>NUCLEOTIDE SEQUENCE</scope>
    <source>
        <strain evidence="2">20211129_DDA</strain>
        <tissue evidence="2">Liver</tissue>
    </source>
</reference>
<comment type="caution">
    <text evidence="2">The sequence shown here is derived from an EMBL/GenBank/DDBJ whole genome shotgun (WGS) entry which is preliminary data.</text>
</comment>
<gene>
    <name evidence="2" type="ORF">NDU88_008296</name>
</gene>